<dbReference type="CDD" id="cd05380">
    <property type="entry name" value="CAP_euk"/>
    <property type="match status" value="1"/>
</dbReference>
<dbReference type="AlphaFoldDB" id="A0A9J6GRM3"/>
<dbReference type="Proteomes" id="UP000821853">
    <property type="component" value="Unassembled WGS sequence"/>
</dbReference>
<gene>
    <name evidence="3" type="ORF">HPB48_008616</name>
</gene>
<dbReference type="InterPro" id="IPR035940">
    <property type="entry name" value="CAP_sf"/>
</dbReference>
<organism evidence="3 4">
    <name type="scientific">Haemaphysalis longicornis</name>
    <name type="common">Bush tick</name>
    <dbReference type="NCBI Taxonomy" id="44386"/>
    <lineage>
        <taxon>Eukaryota</taxon>
        <taxon>Metazoa</taxon>
        <taxon>Ecdysozoa</taxon>
        <taxon>Arthropoda</taxon>
        <taxon>Chelicerata</taxon>
        <taxon>Arachnida</taxon>
        <taxon>Acari</taxon>
        <taxon>Parasitiformes</taxon>
        <taxon>Ixodida</taxon>
        <taxon>Ixodoidea</taxon>
        <taxon>Ixodidae</taxon>
        <taxon>Haemaphysalinae</taxon>
        <taxon>Haemaphysalis</taxon>
    </lineage>
</organism>
<evidence type="ECO:0000313" key="4">
    <source>
        <dbReference type="Proteomes" id="UP000821853"/>
    </source>
</evidence>
<dbReference type="VEuPathDB" id="VectorBase:HLOH_059925"/>
<keyword evidence="1" id="KW-0732">Signal</keyword>
<dbReference type="Gene3D" id="3.40.33.10">
    <property type="entry name" value="CAP"/>
    <property type="match status" value="1"/>
</dbReference>
<proteinExistence type="predicted"/>
<keyword evidence="4" id="KW-1185">Reference proteome</keyword>
<reference evidence="3 4" key="1">
    <citation type="journal article" date="2020" name="Cell">
        <title>Large-Scale Comparative Analyses of Tick Genomes Elucidate Their Genetic Diversity and Vector Capacities.</title>
        <authorList>
            <consortium name="Tick Genome and Microbiome Consortium (TIGMIC)"/>
            <person name="Jia N."/>
            <person name="Wang J."/>
            <person name="Shi W."/>
            <person name="Du L."/>
            <person name="Sun Y."/>
            <person name="Zhan W."/>
            <person name="Jiang J.F."/>
            <person name="Wang Q."/>
            <person name="Zhang B."/>
            <person name="Ji P."/>
            <person name="Bell-Sakyi L."/>
            <person name="Cui X.M."/>
            <person name="Yuan T.T."/>
            <person name="Jiang B.G."/>
            <person name="Yang W.F."/>
            <person name="Lam T.T."/>
            <person name="Chang Q.C."/>
            <person name="Ding S.J."/>
            <person name="Wang X.J."/>
            <person name="Zhu J.G."/>
            <person name="Ruan X.D."/>
            <person name="Zhao L."/>
            <person name="Wei J.T."/>
            <person name="Ye R.Z."/>
            <person name="Que T.C."/>
            <person name="Du C.H."/>
            <person name="Zhou Y.H."/>
            <person name="Cheng J.X."/>
            <person name="Dai P.F."/>
            <person name="Guo W.B."/>
            <person name="Han X.H."/>
            <person name="Huang E.J."/>
            <person name="Li L.F."/>
            <person name="Wei W."/>
            <person name="Gao Y.C."/>
            <person name="Liu J.Z."/>
            <person name="Shao H.Z."/>
            <person name="Wang X."/>
            <person name="Wang C.C."/>
            <person name="Yang T.C."/>
            <person name="Huo Q.B."/>
            <person name="Li W."/>
            <person name="Chen H.Y."/>
            <person name="Chen S.E."/>
            <person name="Zhou L.G."/>
            <person name="Ni X.B."/>
            <person name="Tian J.H."/>
            <person name="Sheng Y."/>
            <person name="Liu T."/>
            <person name="Pan Y.S."/>
            <person name="Xia L.Y."/>
            <person name="Li J."/>
            <person name="Zhao F."/>
            <person name="Cao W.C."/>
        </authorList>
    </citation>
    <scope>NUCLEOTIDE SEQUENCE [LARGE SCALE GENOMIC DNA]</scope>
    <source>
        <strain evidence="3">HaeL-2018</strain>
    </source>
</reference>
<accession>A0A9J6GRM3</accession>
<dbReference type="InterPro" id="IPR014044">
    <property type="entry name" value="CAP_dom"/>
</dbReference>
<name>A0A9J6GRM3_HAELO</name>
<dbReference type="OrthoDB" id="6498027at2759"/>
<feature type="signal peptide" evidence="1">
    <location>
        <begin position="1"/>
        <end position="19"/>
    </location>
</feature>
<comment type="caution">
    <text evidence="3">The sequence shown here is derived from an EMBL/GenBank/DDBJ whole genome shotgun (WGS) entry which is preliminary data.</text>
</comment>
<evidence type="ECO:0000259" key="2">
    <source>
        <dbReference type="Pfam" id="PF00188"/>
    </source>
</evidence>
<sequence>MVVLTFWLLLVAPTWAVAAQRPDCRTNREHTLCKRPNPACIHKKRGLEPGAAAFVLKMHNDFRSKVALGQLRGFRPAADMQELVWDDELAEVAQVRIRRTLRHVDRSSSPVSDVSS</sequence>
<protein>
    <recommendedName>
        <fullName evidence="2">SCP domain-containing protein</fullName>
    </recommendedName>
</protein>
<feature type="domain" description="SCP" evidence="2">
    <location>
        <begin position="56"/>
        <end position="100"/>
    </location>
</feature>
<evidence type="ECO:0000256" key="1">
    <source>
        <dbReference type="SAM" id="SignalP"/>
    </source>
</evidence>
<dbReference type="EMBL" id="JABSTR010000008">
    <property type="protein sequence ID" value="KAH9377376.1"/>
    <property type="molecule type" value="Genomic_DNA"/>
</dbReference>
<evidence type="ECO:0000313" key="3">
    <source>
        <dbReference type="EMBL" id="KAH9377376.1"/>
    </source>
</evidence>
<dbReference type="SUPFAM" id="SSF55797">
    <property type="entry name" value="PR-1-like"/>
    <property type="match status" value="1"/>
</dbReference>
<dbReference type="Pfam" id="PF00188">
    <property type="entry name" value="CAP"/>
    <property type="match status" value="1"/>
</dbReference>
<dbReference type="OMA" id="REHTLCK"/>
<feature type="chain" id="PRO_5039908242" description="SCP domain-containing protein" evidence="1">
    <location>
        <begin position="20"/>
        <end position="116"/>
    </location>
</feature>